<feature type="domain" description="Lipase" evidence="5">
    <location>
        <begin position="1"/>
        <end position="68"/>
    </location>
</feature>
<dbReference type="PANTHER" id="PTHR11610:SF173">
    <property type="entry name" value="LIPASE DOMAIN-CONTAINING PROTEIN-RELATED"/>
    <property type="match status" value="1"/>
</dbReference>
<evidence type="ECO:0000256" key="2">
    <source>
        <dbReference type="ARBA" id="ARBA00010701"/>
    </source>
</evidence>
<dbReference type="InterPro" id="IPR000734">
    <property type="entry name" value="TAG_lipase"/>
</dbReference>
<keyword evidence="3" id="KW-0964">Secreted</keyword>
<evidence type="ECO:0000256" key="1">
    <source>
        <dbReference type="ARBA" id="ARBA00004613"/>
    </source>
</evidence>
<dbReference type="Pfam" id="PF00151">
    <property type="entry name" value="Lipase"/>
    <property type="match status" value="1"/>
</dbReference>
<dbReference type="InterPro" id="IPR029058">
    <property type="entry name" value="AB_hydrolase_fold"/>
</dbReference>
<dbReference type="SUPFAM" id="SSF53474">
    <property type="entry name" value="alpha/beta-Hydrolases"/>
    <property type="match status" value="1"/>
</dbReference>
<protein>
    <recommendedName>
        <fullName evidence="5">Lipase domain-containing protein</fullName>
    </recommendedName>
</protein>
<dbReference type="AlphaFoldDB" id="A0AAV8X973"/>
<comment type="caution">
    <text evidence="6">The sequence shown here is derived from an EMBL/GenBank/DDBJ whole genome shotgun (WGS) entry which is preliminary data.</text>
</comment>
<accession>A0AAV8X973</accession>
<dbReference type="Gene3D" id="3.40.50.1820">
    <property type="entry name" value="alpha/beta hydrolase"/>
    <property type="match status" value="1"/>
</dbReference>
<evidence type="ECO:0000313" key="6">
    <source>
        <dbReference type="EMBL" id="KAJ8934544.1"/>
    </source>
</evidence>
<dbReference type="GO" id="GO:0016042">
    <property type="term" value="P:lipid catabolic process"/>
    <property type="evidence" value="ECO:0007669"/>
    <property type="project" value="TreeGrafter"/>
</dbReference>
<dbReference type="Proteomes" id="UP001162156">
    <property type="component" value="Unassembled WGS sequence"/>
</dbReference>
<reference evidence="6" key="1">
    <citation type="journal article" date="2023" name="Insect Mol. Biol.">
        <title>Genome sequencing provides insights into the evolution of gene families encoding plant cell wall-degrading enzymes in longhorned beetles.</title>
        <authorList>
            <person name="Shin N.R."/>
            <person name="Okamura Y."/>
            <person name="Kirsch R."/>
            <person name="Pauchet Y."/>
        </authorList>
    </citation>
    <scope>NUCLEOTIDE SEQUENCE</scope>
    <source>
        <strain evidence="6">RBIC_L_NR</strain>
    </source>
</reference>
<evidence type="ECO:0000259" key="5">
    <source>
        <dbReference type="Pfam" id="PF00151"/>
    </source>
</evidence>
<name>A0AAV8X973_9CUCU</name>
<keyword evidence="7" id="KW-1185">Reference proteome</keyword>
<sequence>MVTCDHQRAPEYFAEAILNPKEFLAKSCSDWDTYKDKKCENGQEIPLGDITAKITGNFYLETNKDKPYARKTDNGLGSKILNLLQQ</sequence>
<proteinExistence type="inferred from homology"/>
<dbReference type="GO" id="GO:0005615">
    <property type="term" value="C:extracellular space"/>
    <property type="evidence" value="ECO:0007669"/>
    <property type="project" value="TreeGrafter"/>
</dbReference>
<evidence type="ECO:0000256" key="4">
    <source>
        <dbReference type="RuleBase" id="RU004262"/>
    </source>
</evidence>
<organism evidence="6 7">
    <name type="scientific">Rhamnusium bicolor</name>
    <dbReference type="NCBI Taxonomy" id="1586634"/>
    <lineage>
        <taxon>Eukaryota</taxon>
        <taxon>Metazoa</taxon>
        <taxon>Ecdysozoa</taxon>
        <taxon>Arthropoda</taxon>
        <taxon>Hexapoda</taxon>
        <taxon>Insecta</taxon>
        <taxon>Pterygota</taxon>
        <taxon>Neoptera</taxon>
        <taxon>Endopterygota</taxon>
        <taxon>Coleoptera</taxon>
        <taxon>Polyphaga</taxon>
        <taxon>Cucujiformia</taxon>
        <taxon>Chrysomeloidea</taxon>
        <taxon>Cerambycidae</taxon>
        <taxon>Lepturinae</taxon>
        <taxon>Rhagiini</taxon>
        <taxon>Rhamnusium</taxon>
    </lineage>
</organism>
<comment type="subcellular location">
    <subcellularLocation>
        <location evidence="1">Secreted</location>
    </subcellularLocation>
</comment>
<evidence type="ECO:0000256" key="3">
    <source>
        <dbReference type="ARBA" id="ARBA00022525"/>
    </source>
</evidence>
<dbReference type="PANTHER" id="PTHR11610">
    <property type="entry name" value="LIPASE"/>
    <property type="match status" value="1"/>
</dbReference>
<comment type="similarity">
    <text evidence="2 4">Belongs to the AB hydrolase superfamily. Lipase family.</text>
</comment>
<dbReference type="InterPro" id="IPR013818">
    <property type="entry name" value="Lipase"/>
</dbReference>
<dbReference type="EMBL" id="JANEYF010003714">
    <property type="protein sequence ID" value="KAJ8934544.1"/>
    <property type="molecule type" value="Genomic_DNA"/>
</dbReference>
<gene>
    <name evidence="6" type="ORF">NQ314_013285</name>
</gene>
<dbReference type="GO" id="GO:0017171">
    <property type="term" value="F:serine hydrolase activity"/>
    <property type="evidence" value="ECO:0007669"/>
    <property type="project" value="TreeGrafter"/>
</dbReference>
<evidence type="ECO:0000313" key="7">
    <source>
        <dbReference type="Proteomes" id="UP001162156"/>
    </source>
</evidence>
<dbReference type="GO" id="GO:0016298">
    <property type="term" value="F:lipase activity"/>
    <property type="evidence" value="ECO:0007669"/>
    <property type="project" value="InterPro"/>
</dbReference>